<keyword evidence="3 8" id="KW-0641">Proline biosynthesis</keyword>
<dbReference type="Proteomes" id="UP000228528">
    <property type="component" value="Unassembled WGS sequence"/>
</dbReference>
<dbReference type="SUPFAM" id="SSF53633">
    <property type="entry name" value="Carbamate kinase-like"/>
    <property type="match status" value="1"/>
</dbReference>
<keyword evidence="4 8" id="KW-0808">Transferase</keyword>
<dbReference type="Pfam" id="PF00696">
    <property type="entry name" value="AA_kinase"/>
    <property type="match status" value="1"/>
</dbReference>
<dbReference type="EMBL" id="PFBW01000108">
    <property type="protein sequence ID" value="PIR77439.1"/>
    <property type="molecule type" value="Genomic_DNA"/>
</dbReference>
<dbReference type="PROSITE" id="PS50890">
    <property type="entry name" value="PUA"/>
    <property type="match status" value="1"/>
</dbReference>
<dbReference type="PRINTS" id="PR00474">
    <property type="entry name" value="GLU5KINASE"/>
</dbReference>
<dbReference type="FunFam" id="3.40.1160.10:FF:000006">
    <property type="entry name" value="Glutamate 5-kinase"/>
    <property type="match status" value="1"/>
</dbReference>
<comment type="similarity">
    <text evidence="8">Belongs to the glutamate 5-kinase family.</text>
</comment>
<dbReference type="SMART" id="SM00359">
    <property type="entry name" value="PUA"/>
    <property type="match status" value="1"/>
</dbReference>
<dbReference type="NCBIfam" id="TIGR01027">
    <property type="entry name" value="proB"/>
    <property type="match status" value="1"/>
</dbReference>
<accession>A0A2M6P1K8</accession>
<feature type="binding site" evidence="8">
    <location>
        <position position="134"/>
    </location>
    <ligand>
        <name>substrate</name>
    </ligand>
</feature>
<dbReference type="PANTHER" id="PTHR43654">
    <property type="entry name" value="GLUTAMATE 5-KINASE"/>
    <property type="match status" value="1"/>
</dbReference>
<dbReference type="InterPro" id="IPR036974">
    <property type="entry name" value="PUA_sf"/>
</dbReference>
<evidence type="ECO:0000259" key="9">
    <source>
        <dbReference type="SMART" id="SM00359"/>
    </source>
</evidence>
<dbReference type="InterPro" id="IPR011529">
    <property type="entry name" value="Glu_5kinase"/>
</dbReference>
<gene>
    <name evidence="8 10" type="primary">proB</name>
    <name evidence="10" type="ORF">COU30_02460</name>
</gene>
<dbReference type="InterPro" id="IPR005715">
    <property type="entry name" value="Glu_5kinase/COase_Synthase"/>
</dbReference>
<proteinExistence type="inferred from homology"/>
<dbReference type="GO" id="GO:0005524">
    <property type="term" value="F:ATP binding"/>
    <property type="evidence" value="ECO:0007669"/>
    <property type="project" value="UniProtKB-KW"/>
</dbReference>
<dbReference type="Gene3D" id="3.40.1160.10">
    <property type="entry name" value="Acetylglutamate kinase-like"/>
    <property type="match status" value="1"/>
</dbReference>
<dbReference type="InterPro" id="IPR001057">
    <property type="entry name" value="Glu/AcGlu_kinase"/>
</dbReference>
<dbReference type="PANTHER" id="PTHR43654:SF1">
    <property type="entry name" value="ISOPENTENYL PHOSPHATE KINASE"/>
    <property type="match status" value="1"/>
</dbReference>
<keyword evidence="5 8" id="KW-0547">Nucleotide-binding</keyword>
<comment type="pathway">
    <text evidence="8">Amino-acid biosynthesis; L-proline biosynthesis; L-glutamate 5-semialdehyde from L-glutamate: step 1/2.</text>
</comment>
<dbReference type="Gene3D" id="2.30.130.10">
    <property type="entry name" value="PUA domain"/>
    <property type="match status" value="1"/>
</dbReference>
<sequence length="355" mass="39238">MKKTIIIKIGTNVITTAEGLLDIAIMEHLVGQIVALKKTGIQIILVSSGAMGAGRGLLGISPKETVTNSQLLAAVGQVKLMDTYQKLFEKHHMFCAQILATKEDFRDRQHYLNMRNCFTKLLHDDIIPIANENDVVSVQELMFTDNDELAGMIASMMDVYKLLILTSVDGVYDKDPTQKNAKVIHTVDRQTQWKKGITQQRSAFGRGGMSTKCSVAGRLAQIGIETQIINGQTKHSIIDAIEKKNIGTTFCAEKKVSNIKKRIATASGQEKGIVIVNKLAQEILTSPNHVSLLPVGIVDVIGEFQKGDIIKIQNTKKEDIGIGMAQYNAERAKEYIGQKGKKALIHYDYLFIENK</sequence>
<dbReference type="InterPro" id="IPR041739">
    <property type="entry name" value="G5K_ProB"/>
</dbReference>
<keyword evidence="6 8" id="KW-0418">Kinase</keyword>
<keyword evidence="1 8" id="KW-0963">Cytoplasm</keyword>
<dbReference type="InterPro" id="IPR002478">
    <property type="entry name" value="PUA"/>
</dbReference>
<dbReference type="EC" id="2.7.2.11" evidence="8"/>
<dbReference type="GO" id="GO:0004349">
    <property type="term" value="F:glutamate 5-kinase activity"/>
    <property type="evidence" value="ECO:0007669"/>
    <property type="project" value="UniProtKB-UniRule"/>
</dbReference>
<evidence type="ECO:0000313" key="11">
    <source>
        <dbReference type="Proteomes" id="UP000228528"/>
    </source>
</evidence>
<evidence type="ECO:0000256" key="2">
    <source>
        <dbReference type="ARBA" id="ARBA00022605"/>
    </source>
</evidence>
<comment type="catalytic activity">
    <reaction evidence="8">
        <text>L-glutamate + ATP = L-glutamyl 5-phosphate + ADP</text>
        <dbReference type="Rhea" id="RHEA:14877"/>
        <dbReference type="ChEBI" id="CHEBI:29985"/>
        <dbReference type="ChEBI" id="CHEBI:30616"/>
        <dbReference type="ChEBI" id="CHEBI:58274"/>
        <dbReference type="ChEBI" id="CHEBI:456216"/>
        <dbReference type="EC" id="2.7.2.11"/>
    </reaction>
</comment>
<feature type="binding site" evidence="8">
    <location>
        <position position="146"/>
    </location>
    <ligand>
        <name>substrate</name>
    </ligand>
</feature>
<feature type="binding site" evidence="8">
    <location>
        <position position="8"/>
    </location>
    <ligand>
        <name>ATP</name>
        <dbReference type="ChEBI" id="CHEBI:30616"/>
    </ligand>
</feature>
<keyword evidence="7 8" id="KW-0067">ATP-binding</keyword>
<dbReference type="InterPro" id="IPR036393">
    <property type="entry name" value="AceGlu_kinase-like_sf"/>
</dbReference>
<comment type="caution">
    <text evidence="10">The sequence shown here is derived from an EMBL/GenBank/DDBJ whole genome shotgun (WGS) entry which is preliminary data.</text>
</comment>
<name>A0A2M6P1K8_9BACT</name>
<feature type="binding site" evidence="8">
    <location>
        <position position="48"/>
    </location>
    <ligand>
        <name>substrate</name>
    </ligand>
</feature>
<evidence type="ECO:0000256" key="3">
    <source>
        <dbReference type="ARBA" id="ARBA00022650"/>
    </source>
</evidence>
<reference evidence="11" key="1">
    <citation type="submission" date="2017-09" db="EMBL/GenBank/DDBJ databases">
        <title>Depth-based differentiation of microbial function through sediment-hosted aquifers and enrichment of novel symbionts in the deep terrestrial subsurface.</title>
        <authorList>
            <person name="Probst A.J."/>
            <person name="Ladd B."/>
            <person name="Jarett J.K."/>
            <person name="Geller-Mcgrath D.E."/>
            <person name="Sieber C.M.K."/>
            <person name="Emerson J.B."/>
            <person name="Anantharaman K."/>
            <person name="Thomas B.C."/>
            <person name="Malmstrom R."/>
            <person name="Stieglmeier M."/>
            <person name="Klingl A."/>
            <person name="Woyke T."/>
            <person name="Ryan C.M."/>
            <person name="Banfield J.F."/>
        </authorList>
    </citation>
    <scope>NUCLEOTIDE SEQUENCE [LARGE SCALE GENOMIC DNA]</scope>
</reference>
<evidence type="ECO:0000313" key="10">
    <source>
        <dbReference type="EMBL" id="PIR77439.1"/>
    </source>
</evidence>
<dbReference type="InterPro" id="IPR015947">
    <property type="entry name" value="PUA-like_sf"/>
</dbReference>
<protein>
    <recommendedName>
        <fullName evidence="8">Glutamate 5-kinase</fullName>
        <ecNumber evidence="8">2.7.2.11</ecNumber>
    </recommendedName>
    <alternativeName>
        <fullName evidence="8">Gamma-glutamyl kinase</fullName>
        <shortName evidence="8">GK</shortName>
    </alternativeName>
</protein>
<comment type="subcellular location">
    <subcellularLocation>
        <location evidence="8">Cytoplasm</location>
    </subcellularLocation>
</comment>
<dbReference type="CDD" id="cd04242">
    <property type="entry name" value="AAK_G5K_ProB"/>
    <property type="match status" value="1"/>
</dbReference>
<dbReference type="PIRSF" id="PIRSF000729">
    <property type="entry name" value="GK"/>
    <property type="match status" value="1"/>
</dbReference>
<evidence type="ECO:0000256" key="6">
    <source>
        <dbReference type="ARBA" id="ARBA00022777"/>
    </source>
</evidence>
<evidence type="ECO:0000256" key="1">
    <source>
        <dbReference type="ARBA" id="ARBA00022490"/>
    </source>
</evidence>
<dbReference type="Pfam" id="PF01472">
    <property type="entry name" value="PUA"/>
    <property type="match status" value="1"/>
</dbReference>
<evidence type="ECO:0000256" key="7">
    <source>
        <dbReference type="ARBA" id="ARBA00022840"/>
    </source>
</evidence>
<dbReference type="GO" id="GO:0055129">
    <property type="term" value="P:L-proline biosynthetic process"/>
    <property type="evidence" value="ECO:0007669"/>
    <property type="project" value="UniProtKB-UniRule"/>
</dbReference>
<comment type="function">
    <text evidence="8">Catalyzes the transfer of a phosphate group to glutamate to form L-glutamate 5-phosphate.</text>
</comment>
<dbReference type="UniPathway" id="UPA00098">
    <property type="reaction ID" value="UER00359"/>
</dbReference>
<dbReference type="GO" id="GO:0005829">
    <property type="term" value="C:cytosol"/>
    <property type="evidence" value="ECO:0007669"/>
    <property type="project" value="TreeGrafter"/>
</dbReference>
<feature type="domain" description="PUA" evidence="9">
    <location>
        <begin position="272"/>
        <end position="345"/>
    </location>
</feature>
<dbReference type="AlphaFoldDB" id="A0A2M6P1K8"/>
<dbReference type="SUPFAM" id="SSF88697">
    <property type="entry name" value="PUA domain-like"/>
    <property type="match status" value="1"/>
</dbReference>
<comment type="caution">
    <text evidence="8">Lacks conserved residue(s) required for the propagation of feature annotation.</text>
</comment>
<evidence type="ECO:0000256" key="4">
    <source>
        <dbReference type="ARBA" id="ARBA00022679"/>
    </source>
</evidence>
<dbReference type="GO" id="GO:0003723">
    <property type="term" value="F:RNA binding"/>
    <property type="evidence" value="ECO:0007669"/>
    <property type="project" value="InterPro"/>
</dbReference>
<organism evidence="10 11">
    <name type="scientific">Candidatus Magasanikbacteria bacterium CG10_big_fil_rev_8_21_14_0_10_38_6</name>
    <dbReference type="NCBI Taxonomy" id="1974647"/>
    <lineage>
        <taxon>Bacteria</taxon>
        <taxon>Candidatus Magasanikiibacteriota</taxon>
    </lineage>
</organism>
<dbReference type="InterPro" id="IPR001048">
    <property type="entry name" value="Asp/Glu/Uridylate_kinase"/>
</dbReference>
<evidence type="ECO:0000256" key="5">
    <source>
        <dbReference type="ARBA" id="ARBA00022741"/>
    </source>
</evidence>
<evidence type="ECO:0000256" key="8">
    <source>
        <dbReference type="HAMAP-Rule" id="MF_00456"/>
    </source>
</evidence>
<dbReference type="HAMAP" id="MF_00456">
    <property type="entry name" value="ProB"/>
    <property type="match status" value="1"/>
</dbReference>
<keyword evidence="2 8" id="KW-0028">Amino-acid biosynthesis</keyword>